<evidence type="ECO:0000313" key="3">
    <source>
        <dbReference type="Proteomes" id="UP000293583"/>
    </source>
</evidence>
<name>A0A4Q9BDG9_9BACT</name>
<organism evidence="2 3">
    <name type="scientific">Aquirufa antheringensis</name>
    <dbReference type="NCBI Taxonomy" id="2516559"/>
    <lineage>
        <taxon>Bacteria</taxon>
        <taxon>Pseudomonadati</taxon>
        <taxon>Bacteroidota</taxon>
        <taxon>Cytophagia</taxon>
        <taxon>Cytophagales</taxon>
        <taxon>Flectobacillaceae</taxon>
        <taxon>Aquirufa</taxon>
    </lineage>
</organism>
<keyword evidence="3" id="KW-1185">Reference proteome</keyword>
<gene>
    <name evidence="2" type="ORF">EWU20_03440</name>
</gene>
<keyword evidence="1" id="KW-0812">Transmembrane</keyword>
<reference evidence="2 3" key="1">
    <citation type="submission" date="2019-02" db="EMBL/GenBank/DDBJ databases">
        <title>Genome of a new Bacteroidetes strain.</title>
        <authorList>
            <person name="Pitt A."/>
        </authorList>
    </citation>
    <scope>NUCLEOTIDE SEQUENCE [LARGE SCALE GENOMIC DNA]</scope>
    <source>
        <strain evidence="2 3">103A-SOEBACH</strain>
    </source>
</reference>
<protein>
    <submittedName>
        <fullName evidence="2">DUF4199 family protein</fullName>
    </submittedName>
</protein>
<dbReference type="EMBL" id="SEWY01000002">
    <property type="protein sequence ID" value="TBH74202.1"/>
    <property type="molecule type" value="Genomic_DNA"/>
</dbReference>
<feature type="transmembrane region" description="Helical" evidence="1">
    <location>
        <begin position="71"/>
        <end position="97"/>
    </location>
</feature>
<dbReference type="RefSeq" id="WP_130922731.1">
    <property type="nucleotide sequence ID" value="NZ_JAANOM010000001.1"/>
</dbReference>
<dbReference type="Pfam" id="PF13858">
    <property type="entry name" value="DUF4199"/>
    <property type="match status" value="1"/>
</dbReference>
<feature type="transmembrane region" description="Helical" evidence="1">
    <location>
        <begin position="6"/>
        <end position="27"/>
    </location>
</feature>
<feature type="transmembrane region" description="Helical" evidence="1">
    <location>
        <begin position="39"/>
        <end position="56"/>
    </location>
</feature>
<dbReference type="InterPro" id="IPR025250">
    <property type="entry name" value="DUF4199"/>
</dbReference>
<dbReference type="AlphaFoldDB" id="A0A4Q9BDG9"/>
<proteinExistence type="predicted"/>
<sequence length="179" mass="20697">MKTSKILQSTIQLGLILGLIGIILILADTFSDSTGIITILRICFLIAFIAIPIYLLKKILDSYSSYYKNRFIYYLLIFLTAHSLIFAFNLAFYNYFFPEYKVIYAEKKTQNSRDRIEEVEAKNSLTIENKESSLQKRQEEITKKFESAKMTKDYAKTVAINLFLALALSAFYKNSSKEE</sequence>
<comment type="caution">
    <text evidence="2">The sequence shown here is derived from an EMBL/GenBank/DDBJ whole genome shotgun (WGS) entry which is preliminary data.</text>
</comment>
<keyword evidence="1" id="KW-0472">Membrane</keyword>
<keyword evidence="1" id="KW-1133">Transmembrane helix</keyword>
<accession>A0A4Q9BDG9</accession>
<evidence type="ECO:0000313" key="2">
    <source>
        <dbReference type="EMBL" id="TBH74202.1"/>
    </source>
</evidence>
<evidence type="ECO:0000256" key="1">
    <source>
        <dbReference type="SAM" id="Phobius"/>
    </source>
</evidence>
<dbReference type="Proteomes" id="UP000293583">
    <property type="component" value="Unassembled WGS sequence"/>
</dbReference>